<dbReference type="AlphaFoldDB" id="A0AAD6M437"/>
<evidence type="ECO:0000256" key="1">
    <source>
        <dbReference type="SAM" id="MobiDB-lite"/>
    </source>
</evidence>
<feature type="region of interest" description="Disordered" evidence="1">
    <location>
        <begin position="1"/>
        <end position="20"/>
    </location>
</feature>
<evidence type="ECO:0000313" key="3">
    <source>
        <dbReference type="Proteomes" id="UP001164929"/>
    </source>
</evidence>
<comment type="caution">
    <text evidence="2">The sequence shown here is derived from an EMBL/GenBank/DDBJ whole genome shotgun (WGS) entry which is preliminary data.</text>
</comment>
<reference evidence="2" key="1">
    <citation type="journal article" date="2023" name="Mol. Ecol. Resour.">
        <title>Chromosome-level genome assembly of a triploid poplar Populus alba 'Berolinensis'.</title>
        <authorList>
            <person name="Chen S."/>
            <person name="Yu Y."/>
            <person name="Wang X."/>
            <person name="Wang S."/>
            <person name="Zhang T."/>
            <person name="Zhou Y."/>
            <person name="He R."/>
            <person name="Meng N."/>
            <person name="Wang Y."/>
            <person name="Liu W."/>
            <person name="Liu Z."/>
            <person name="Liu J."/>
            <person name="Guo Q."/>
            <person name="Huang H."/>
            <person name="Sederoff R.R."/>
            <person name="Wang G."/>
            <person name="Qu G."/>
            <person name="Chen S."/>
        </authorList>
    </citation>
    <scope>NUCLEOTIDE SEQUENCE</scope>
    <source>
        <strain evidence="2">SC-2020</strain>
    </source>
</reference>
<proteinExistence type="predicted"/>
<organism evidence="2 3">
    <name type="scientific">Populus alba x Populus x berolinensis</name>
    <dbReference type="NCBI Taxonomy" id="444605"/>
    <lineage>
        <taxon>Eukaryota</taxon>
        <taxon>Viridiplantae</taxon>
        <taxon>Streptophyta</taxon>
        <taxon>Embryophyta</taxon>
        <taxon>Tracheophyta</taxon>
        <taxon>Spermatophyta</taxon>
        <taxon>Magnoliopsida</taxon>
        <taxon>eudicotyledons</taxon>
        <taxon>Gunneridae</taxon>
        <taxon>Pentapetalae</taxon>
        <taxon>rosids</taxon>
        <taxon>fabids</taxon>
        <taxon>Malpighiales</taxon>
        <taxon>Salicaceae</taxon>
        <taxon>Saliceae</taxon>
        <taxon>Populus</taxon>
    </lineage>
</organism>
<gene>
    <name evidence="2" type="ORF">NC653_026767</name>
</gene>
<sequence length="46" mass="5205">MDIATKKGTDPAKKNILQGRKERVRDSRCELLLLTTLSFSTQQLLS</sequence>
<dbReference type="EMBL" id="JAQIZT010000011">
    <property type="protein sequence ID" value="KAJ6978460.1"/>
    <property type="molecule type" value="Genomic_DNA"/>
</dbReference>
<name>A0AAD6M437_9ROSI</name>
<dbReference type="Proteomes" id="UP001164929">
    <property type="component" value="Chromosome 11"/>
</dbReference>
<accession>A0AAD6M437</accession>
<keyword evidence="3" id="KW-1185">Reference proteome</keyword>
<evidence type="ECO:0000313" key="2">
    <source>
        <dbReference type="EMBL" id="KAJ6978460.1"/>
    </source>
</evidence>
<protein>
    <submittedName>
        <fullName evidence="2">Uncharacterized protein</fullName>
    </submittedName>
</protein>